<feature type="domain" description="TonB C-terminal" evidence="6">
    <location>
        <begin position="310"/>
        <end position="400"/>
    </location>
</feature>
<dbReference type="RefSeq" id="WP_100003598.1">
    <property type="nucleotide sequence ID" value="NZ_CP017944.1"/>
</dbReference>
<evidence type="ECO:0000256" key="2">
    <source>
        <dbReference type="ARBA" id="ARBA00022692"/>
    </source>
</evidence>
<protein>
    <recommendedName>
        <fullName evidence="6">TonB C-terminal domain-containing protein</fullName>
    </recommendedName>
</protein>
<dbReference type="PROSITE" id="PS52015">
    <property type="entry name" value="TONB_CTD"/>
    <property type="match status" value="1"/>
</dbReference>
<feature type="compositionally biased region" description="Basic and acidic residues" evidence="5">
    <location>
        <begin position="240"/>
        <end position="255"/>
    </location>
</feature>
<keyword evidence="8" id="KW-1185">Reference proteome</keyword>
<evidence type="ECO:0000256" key="1">
    <source>
        <dbReference type="ARBA" id="ARBA00004167"/>
    </source>
</evidence>
<dbReference type="SUPFAM" id="SSF74653">
    <property type="entry name" value="TolA/TonB C-terminal domain"/>
    <property type="match status" value="1"/>
</dbReference>
<comment type="caution">
    <text evidence="7">The sequence shown here is derived from an EMBL/GenBank/DDBJ whole genome shotgun (WGS) entry which is preliminary data.</text>
</comment>
<dbReference type="GO" id="GO:0055085">
    <property type="term" value="P:transmembrane transport"/>
    <property type="evidence" value="ECO:0007669"/>
    <property type="project" value="InterPro"/>
</dbReference>
<keyword evidence="2" id="KW-0812">Transmembrane</keyword>
<dbReference type="Pfam" id="PF13103">
    <property type="entry name" value="TonB_2"/>
    <property type="match status" value="1"/>
</dbReference>
<dbReference type="GO" id="GO:0016020">
    <property type="term" value="C:membrane"/>
    <property type="evidence" value="ECO:0007669"/>
    <property type="project" value="UniProtKB-SubCell"/>
</dbReference>
<evidence type="ECO:0000259" key="6">
    <source>
        <dbReference type="PROSITE" id="PS52015"/>
    </source>
</evidence>
<evidence type="ECO:0000256" key="4">
    <source>
        <dbReference type="ARBA" id="ARBA00023136"/>
    </source>
</evidence>
<evidence type="ECO:0000256" key="3">
    <source>
        <dbReference type="ARBA" id="ARBA00022989"/>
    </source>
</evidence>
<dbReference type="Gene3D" id="3.30.1150.10">
    <property type="match status" value="1"/>
</dbReference>
<dbReference type="EMBL" id="MZMT01000033">
    <property type="protein sequence ID" value="PIO44269.1"/>
    <property type="molecule type" value="Genomic_DNA"/>
</dbReference>
<evidence type="ECO:0000313" key="8">
    <source>
        <dbReference type="Proteomes" id="UP000232163"/>
    </source>
</evidence>
<proteinExistence type="predicted"/>
<organism evidence="7 8">
    <name type="scientific">Phyllobacterium zundukense</name>
    <dbReference type="NCBI Taxonomy" id="1867719"/>
    <lineage>
        <taxon>Bacteria</taxon>
        <taxon>Pseudomonadati</taxon>
        <taxon>Pseudomonadota</taxon>
        <taxon>Alphaproteobacteria</taxon>
        <taxon>Hyphomicrobiales</taxon>
        <taxon>Phyllobacteriaceae</taxon>
        <taxon>Phyllobacterium</taxon>
    </lineage>
</organism>
<comment type="subcellular location">
    <subcellularLocation>
        <location evidence="1">Membrane</location>
        <topology evidence="1">Single-pass membrane protein</topology>
    </subcellularLocation>
</comment>
<feature type="compositionally biased region" description="Low complexity" evidence="5">
    <location>
        <begin position="256"/>
        <end position="271"/>
    </location>
</feature>
<reference evidence="8" key="1">
    <citation type="journal article" date="2017" name="Int J Environ Stud">
        <title>Does the Miocene-Pliocene relict legume Oxytropis triphylla form nitrogen-fixing nodules with a combination of bacterial strains?</title>
        <authorList>
            <person name="Safronova V."/>
            <person name="Belimov A."/>
            <person name="Sazanova A."/>
            <person name="Kuznetsova I."/>
            <person name="Popova J."/>
            <person name="Andronov E."/>
            <person name="Verkhozina A."/>
            <person name="Tikhonovich I."/>
        </authorList>
    </citation>
    <scope>NUCLEOTIDE SEQUENCE [LARGE SCALE GENOMIC DNA]</scope>
    <source>
        <strain evidence="8">Tri-38</strain>
    </source>
</reference>
<dbReference type="AlphaFoldDB" id="A0A2N9VXQ1"/>
<evidence type="ECO:0000256" key="5">
    <source>
        <dbReference type="SAM" id="MobiDB-lite"/>
    </source>
</evidence>
<dbReference type="Proteomes" id="UP000232163">
    <property type="component" value="Unassembled WGS sequence"/>
</dbReference>
<dbReference type="InterPro" id="IPR037682">
    <property type="entry name" value="TonB_C"/>
</dbReference>
<feature type="region of interest" description="Disordered" evidence="5">
    <location>
        <begin position="234"/>
        <end position="308"/>
    </location>
</feature>
<dbReference type="InterPro" id="IPR006260">
    <property type="entry name" value="TonB/TolA_C"/>
</dbReference>
<dbReference type="NCBIfam" id="TIGR01352">
    <property type="entry name" value="tonB_Cterm"/>
    <property type="match status" value="1"/>
</dbReference>
<name>A0A2N9VXQ1_9HYPH</name>
<keyword evidence="3" id="KW-1133">Transmembrane helix</keyword>
<sequence>MAYALAFRPEVSPARKRKDPPALFVIENDAFLGVAEDETAVAELPDTRECELSSDAVEHGSLAAKPQMSTSKWYRKLAISCGFHAAFALLLIGFVADEVLIAGSEDTMAALLGDGSVDANASGAPEPANPEAMNVSLVTMAMPKPVKEVETARPVEVAEPVERVTPVESIPVAVDPAPAEVLKVAPSEAPEILAVTPLQPTQDENVVQQPSREMIQPVEDEPVVKAVEKPVVQKPAIETHAPEKRTVEKPQEPAKKAAPAAKATKAPAKAASGGDGKNERTARSGIADGKNDGQKNADGNAKGKALAQGNAAVSNYPGTVTSKLRRALRRQGRLRGEVLVSFVVASNGSVTGVGIGRSSGNAAVDKAGMDTVRRAAPFPPIPADAGRSTWAFNIPLAFGG</sequence>
<keyword evidence="4" id="KW-0472">Membrane</keyword>
<dbReference type="OrthoDB" id="8448705at2"/>
<evidence type="ECO:0000313" key="7">
    <source>
        <dbReference type="EMBL" id="PIO44269.1"/>
    </source>
</evidence>
<dbReference type="KEGG" id="pht:BLM14_28900"/>
<gene>
    <name evidence="7" type="ORF">B5P45_13425</name>
</gene>
<accession>A0A2N9VXQ1</accession>